<proteinExistence type="predicted"/>
<protein>
    <submittedName>
        <fullName evidence="1">Uncharacterized protein</fullName>
    </submittedName>
</protein>
<dbReference type="EMBL" id="FOLQ01000002">
    <property type="protein sequence ID" value="SFC76610.1"/>
    <property type="molecule type" value="Genomic_DNA"/>
</dbReference>
<sequence>MKQVASLIQFRQRLLQIYFFSHGLSLTTIGHASLVTYNFFLIASNDLKGGQIVQRREKPFKEVDKPFDLDYFDIF</sequence>
<dbReference type="STRING" id="662367.SAMN05216167_102352"/>
<reference evidence="1 2" key="1">
    <citation type="submission" date="2016-10" db="EMBL/GenBank/DDBJ databases">
        <authorList>
            <person name="de Groot N.N."/>
        </authorList>
    </citation>
    <scope>NUCLEOTIDE SEQUENCE [LARGE SCALE GENOMIC DNA]</scope>
    <source>
        <strain evidence="1 2">DSM 26130</strain>
    </source>
</reference>
<accession>A0A1I1M4L6</accession>
<dbReference type="AlphaFoldDB" id="A0A1I1M4L6"/>
<evidence type="ECO:0000313" key="2">
    <source>
        <dbReference type="Proteomes" id="UP000198598"/>
    </source>
</evidence>
<gene>
    <name evidence="1" type="ORF">SAMN05216167_102352</name>
</gene>
<keyword evidence="2" id="KW-1185">Reference proteome</keyword>
<name>A0A1I1M4L6_9BACT</name>
<dbReference type="Proteomes" id="UP000198598">
    <property type="component" value="Unassembled WGS sequence"/>
</dbReference>
<organism evidence="1 2">
    <name type="scientific">Spirosoma endophyticum</name>
    <dbReference type="NCBI Taxonomy" id="662367"/>
    <lineage>
        <taxon>Bacteria</taxon>
        <taxon>Pseudomonadati</taxon>
        <taxon>Bacteroidota</taxon>
        <taxon>Cytophagia</taxon>
        <taxon>Cytophagales</taxon>
        <taxon>Cytophagaceae</taxon>
        <taxon>Spirosoma</taxon>
    </lineage>
</organism>
<evidence type="ECO:0000313" key="1">
    <source>
        <dbReference type="EMBL" id="SFC76610.1"/>
    </source>
</evidence>